<name>A0A2U1D0A4_9GAMM</name>
<proteinExistence type="inferred from homology"/>
<keyword evidence="5 6" id="KW-0949">S-adenosyl-L-methionine</keyword>
<comment type="caution">
    <text evidence="9">The sequence shown here is derived from an EMBL/GenBank/DDBJ whole genome shotgun (WGS) entry which is preliminary data.</text>
</comment>
<dbReference type="InterPro" id="IPR000878">
    <property type="entry name" value="4pyrrol_Mease"/>
</dbReference>
<dbReference type="InterPro" id="IPR035996">
    <property type="entry name" value="4pyrrol_Methylase_sf"/>
</dbReference>
<dbReference type="FunFam" id="3.40.1010.10:FF:000007">
    <property type="entry name" value="Ribosomal RNA small subunit methyltransferase I"/>
    <property type="match status" value="1"/>
</dbReference>
<dbReference type="GO" id="GO:0005737">
    <property type="term" value="C:cytoplasm"/>
    <property type="evidence" value="ECO:0007669"/>
    <property type="project" value="UniProtKB-SubCell"/>
</dbReference>
<dbReference type="NCBIfam" id="TIGR00096">
    <property type="entry name" value="16S rRNA (cytidine(1402)-2'-O)-methyltransferase"/>
    <property type="match status" value="1"/>
</dbReference>
<dbReference type="InterPro" id="IPR011761">
    <property type="entry name" value="ATP-grasp"/>
</dbReference>
<comment type="function">
    <text evidence="6">Catalyzes the 2'-O-methylation of the ribose of cytidine 1402 (C1402) in 16S rRNA.</text>
</comment>
<keyword evidence="1 6" id="KW-0963">Cytoplasm</keyword>
<keyword evidence="7" id="KW-0067">ATP-binding</keyword>
<evidence type="ECO:0000313" key="9">
    <source>
        <dbReference type="EMBL" id="PVY78815.1"/>
    </source>
</evidence>
<evidence type="ECO:0000256" key="6">
    <source>
        <dbReference type="HAMAP-Rule" id="MF_01877"/>
    </source>
</evidence>
<feature type="domain" description="ATP-grasp" evidence="8">
    <location>
        <begin position="48"/>
        <end position="283"/>
    </location>
</feature>
<organism evidence="9 10">
    <name type="scientific">Tamilnaduibacter salinus</name>
    <dbReference type="NCBI Taxonomy" id="1484056"/>
    <lineage>
        <taxon>Bacteria</taxon>
        <taxon>Pseudomonadati</taxon>
        <taxon>Pseudomonadota</taxon>
        <taxon>Gammaproteobacteria</taxon>
        <taxon>Pseudomonadales</taxon>
        <taxon>Marinobacteraceae</taxon>
        <taxon>Tamilnaduibacter</taxon>
    </lineage>
</organism>
<dbReference type="Proteomes" id="UP000245887">
    <property type="component" value="Unassembled WGS sequence"/>
</dbReference>
<dbReference type="PIRSF" id="PIRSF005917">
    <property type="entry name" value="MTase_YraL"/>
    <property type="match status" value="1"/>
</dbReference>
<protein>
    <recommendedName>
        <fullName evidence="6">Ribosomal RNA small subunit methyltransferase I</fullName>
        <ecNumber evidence="6">2.1.1.198</ecNumber>
    </recommendedName>
    <alternativeName>
        <fullName evidence="6">16S rRNA 2'-O-ribose C1402 methyltransferase</fullName>
    </alternativeName>
    <alternativeName>
        <fullName evidence="6">rRNA (cytidine-2'-O-)-methyltransferase RsmI</fullName>
    </alternativeName>
</protein>
<dbReference type="InterPro" id="IPR014777">
    <property type="entry name" value="4pyrrole_Mease_sub1"/>
</dbReference>
<dbReference type="PROSITE" id="PS50975">
    <property type="entry name" value="ATP_GRASP"/>
    <property type="match status" value="1"/>
</dbReference>
<evidence type="ECO:0000256" key="5">
    <source>
        <dbReference type="ARBA" id="ARBA00022691"/>
    </source>
</evidence>
<dbReference type="SUPFAM" id="SSF53790">
    <property type="entry name" value="Tetrapyrrole methylase"/>
    <property type="match status" value="1"/>
</dbReference>
<dbReference type="RefSeq" id="WP_116918102.1">
    <property type="nucleotide sequence ID" value="NZ_QEKQ01000001.1"/>
</dbReference>
<reference evidence="9 10" key="1">
    <citation type="submission" date="2018-04" db="EMBL/GenBank/DDBJ databases">
        <title>Genomic Encyclopedia of Type Strains, Phase IV (KMG-IV): sequencing the most valuable type-strain genomes for metagenomic binning, comparative biology and taxonomic classification.</title>
        <authorList>
            <person name="Goeker M."/>
        </authorList>
    </citation>
    <scope>NUCLEOTIDE SEQUENCE [LARGE SCALE GENOMIC DNA]</scope>
    <source>
        <strain evidence="9 10">DSM 28688</strain>
    </source>
</reference>
<dbReference type="AlphaFoldDB" id="A0A2U1D0A4"/>
<dbReference type="HAMAP" id="MF_01877">
    <property type="entry name" value="16SrRNA_methyltr_I"/>
    <property type="match status" value="1"/>
</dbReference>
<dbReference type="InterPro" id="IPR014776">
    <property type="entry name" value="4pyrrole_Mease_sub2"/>
</dbReference>
<evidence type="ECO:0000256" key="3">
    <source>
        <dbReference type="ARBA" id="ARBA00022603"/>
    </source>
</evidence>
<dbReference type="Gene3D" id="3.30.950.10">
    <property type="entry name" value="Methyltransferase, Cobalt-precorrin-4 Transmethylase, Domain 2"/>
    <property type="match status" value="1"/>
</dbReference>
<evidence type="ECO:0000259" key="8">
    <source>
        <dbReference type="PROSITE" id="PS50975"/>
    </source>
</evidence>
<comment type="subcellular location">
    <subcellularLocation>
        <location evidence="6">Cytoplasm</location>
    </subcellularLocation>
</comment>
<dbReference type="InterPro" id="IPR008189">
    <property type="entry name" value="rRNA_ssu_MeTfrase_I"/>
</dbReference>
<dbReference type="Pfam" id="PF00590">
    <property type="entry name" value="TP_methylase"/>
    <property type="match status" value="1"/>
</dbReference>
<dbReference type="GO" id="GO:0005524">
    <property type="term" value="F:ATP binding"/>
    <property type="evidence" value="ECO:0007669"/>
    <property type="project" value="UniProtKB-UniRule"/>
</dbReference>
<dbReference type="Gene3D" id="3.40.1010.10">
    <property type="entry name" value="Cobalt-precorrin-4 Transmethylase, Domain 1"/>
    <property type="match status" value="1"/>
</dbReference>
<dbReference type="OrthoDB" id="9809084at2"/>
<dbReference type="GO" id="GO:0070677">
    <property type="term" value="F:rRNA (cytosine-2'-O-)-methyltransferase activity"/>
    <property type="evidence" value="ECO:0007669"/>
    <property type="project" value="UniProtKB-UniRule"/>
</dbReference>
<keyword evidence="2 6" id="KW-0698">rRNA processing</keyword>
<dbReference type="FunFam" id="3.30.950.10:FF:000002">
    <property type="entry name" value="Ribosomal RNA small subunit methyltransferase I"/>
    <property type="match status" value="1"/>
</dbReference>
<keyword evidence="7" id="KW-0547">Nucleotide-binding</keyword>
<keyword evidence="4 6" id="KW-0808">Transferase</keyword>
<dbReference type="CDD" id="cd11648">
    <property type="entry name" value="RsmI"/>
    <property type="match status" value="1"/>
</dbReference>
<dbReference type="GO" id="GO:0046872">
    <property type="term" value="F:metal ion binding"/>
    <property type="evidence" value="ECO:0007669"/>
    <property type="project" value="InterPro"/>
</dbReference>
<dbReference type="PANTHER" id="PTHR46111:SF1">
    <property type="entry name" value="RIBOSOMAL RNA SMALL SUBUNIT METHYLTRANSFERASE I"/>
    <property type="match status" value="1"/>
</dbReference>
<gene>
    <name evidence="6" type="primary">rsmI</name>
    <name evidence="9" type="ORF">C8D92_10117</name>
</gene>
<evidence type="ECO:0000313" key="10">
    <source>
        <dbReference type="Proteomes" id="UP000245887"/>
    </source>
</evidence>
<dbReference type="InterPro" id="IPR053910">
    <property type="entry name" value="RsmI_HTH"/>
</dbReference>
<dbReference type="EC" id="2.1.1.198" evidence="6"/>
<keyword evidence="3 6" id="KW-0489">Methyltransferase</keyword>
<dbReference type="PANTHER" id="PTHR46111">
    <property type="entry name" value="RIBOSOMAL RNA SMALL SUBUNIT METHYLTRANSFERASE I"/>
    <property type="match status" value="1"/>
</dbReference>
<comment type="similarity">
    <text evidence="6">Belongs to the methyltransferase superfamily. RsmI family.</text>
</comment>
<evidence type="ECO:0000256" key="7">
    <source>
        <dbReference type="PROSITE-ProRule" id="PRU00409"/>
    </source>
</evidence>
<dbReference type="Pfam" id="PF23016">
    <property type="entry name" value="RsmI_C"/>
    <property type="match status" value="1"/>
</dbReference>
<dbReference type="EMBL" id="QEKQ01000001">
    <property type="protein sequence ID" value="PVY78815.1"/>
    <property type="molecule type" value="Genomic_DNA"/>
</dbReference>
<evidence type="ECO:0000256" key="1">
    <source>
        <dbReference type="ARBA" id="ARBA00022490"/>
    </source>
</evidence>
<dbReference type="InterPro" id="IPR018063">
    <property type="entry name" value="SAM_MeTrfase_RsmI_CS"/>
</dbReference>
<evidence type="ECO:0000256" key="2">
    <source>
        <dbReference type="ARBA" id="ARBA00022552"/>
    </source>
</evidence>
<dbReference type="PROSITE" id="PS01296">
    <property type="entry name" value="RSMI"/>
    <property type="match status" value="1"/>
</dbReference>
<sequence>MSRFDEKVDGVLYIVATPIGNLEDLSRRAVAVLSGADVIAAEDTRHTRRLLDALGIDVPMLSFHEHNERERHEAILDRVAAGASVALVSDAGTPLISDPGYVLVRAARARGVRVCPIPGACAVVAALSAAGLPTDRFAYEGFLPGRRKARDERLAALRDEPRTLVFYESPHRIAGTLDAIVEHVGPERELVVARELTKAFETFYQGTAQVVRDQMLADDHGHRGEFVLMLAGQVPSEVPAGPGPDADQMLRVLLRDLPVKKAARIASELSGVPKNQLYQRALALK</sequence>
<accession>A0A2U1D0A4</accession>
<evidence type="ECO:0000256" key="4">
    <source>
        <dbReference type="ARBA" id="ARBA00022679"/>
    </source>
</evidence>
<comment type="catalytic activity">
    <reaction evidence="6">
        <text>cytidine(1402) in 16S rRNA + S-adenosyl-L-methionine = 2'-O-methylcytidine(1402) in 16S rRNA + S-adenosyl-L-homocysteine + H(+)</text>
        <dbReference type="Rhea" id="RHEA:42924"/>
        <dbReference type="Rhea" id="RHEA-COMP:10285"/>
        <dbReference type="Rhea" id="RHEA-COMP:10286"/>
        <dbReference type="ChEBI" id="CHEBI:15378"/>
        <dbReference type="ChEBI" id="CHEBI:57856"/>
        <dbReference type="ChEBI" id="CHEBI:59789"/>
        <dbReference type="ChEBI" id="CHEBI:74495"/>
        <dbReference type="ChEBI" id="CHEBI:82748"/>
        <dbReference type="EC" id="2.1.1.198"/>
    </reaction>
</comment>